<comment type="caution">
    <text evidence="2">The sequence shown here is derived from an EMBL/GenBank/DDBJ whole genome shotgun (WGS) entry which is preliminary data.</text>
</comment>
<dbReference type="EMBL" id="CABITT030000006">
    <property type="protein sequence ID" value="VVB08283.1"/>
    <property type="molecule type" value="Genomic_DNA"/>
</dbReference>
<name>A0A565C3R6_9BRAS</name>
<gene>
    <name evidence="2" type="ORF">ANE_LOCUS18727</name>
</gene>
<proteinExistence type="predicted"/>
<feature type="region of interest" description="Disordered" evidence="1">
    <location>
        <begin position="1"/>
        <end position="25"/>
    </location>
</feature>
<protein>
    <submittedName>
        <fullName evidence="2">Uncharacterized protein</fullName>
    </submittedName>
</protein>
<evidence type="ECO:0000313" key="3">
    <source>
        <dbReference type="Proteomes" id="UP000489600"/>
    </source>
</evidence>
<reference evidence="2" key="1">
    <citation type="submission" date="2019-07" db="EMBL/GenBank/DDBJ databases">
        <authorList>
            <person name="Dittberner H."/>
        </authorList>
    </citation>
    <scope>NUCLEOTIDE SEQUENCE [LARGE SCALE GENOMIC DNA]</scope>
</reference>
<sequence>MSQIRPYSTTKPGSSGGNSAPPPIQKWKGYEVIDTKKACVYRVDLPGCHGSDLSYSVDSTNVHFFADELAKPEYNYSGRKYGGTMHSTQRPTMSRKQRLSLSMECSGSLFLRSLVQTLPLIPLRRCFTVS</sequence>
<feature type="compositionally biased region" description="Polar residues" evidence="1">
    <location>
        <begin position="1"/>
        <end position="11"/>
    </location>
</feature>
<evidence type="ECO:0000313" key="2">
    <source>
        <dbReference type="EMBL" id="VVB08283.1"/>
    </source>
</evidence>
<keyword evidence="3" id="KW-1185">Reference proteome</keyword>
<dbReference type="Proteomes" id="UP000489600">
    <property type="component" value="Unassembled WGS sequence"/>
</dbReference>
<accession>A0A565C3R6</accession>
<dbReference type="AlphaFoldDB" id="A0A565C3R6"/>
<evidence type="ECO:0000256" key="1">
    <source>
        <dbReference type="SAM" id="MobiDB-lite"/>
    </source>
</evidence>
<organism evidence="2 3">
    <name type="scientific">Arabis nemorensis</name>
    <dbReference type="NCBI Taxonomy" id="586526"/>
    <lineage>
        <taxon>Eukaryota</taxon>
        <taxon>Viridiplantae</taxon>
        <taxon>Streptophyta</taxon>
        <taxon>Embryophyta</taxon>
        <taxon>Tracheophyta</taxon>
        <taxon>Spermatophyta</taxon>
        <taxon>Magnoliopsida</taxon>
        <taxon>eudicotyledons</taxon>
        <taxon>Gunneridae</taxon>
        <taxon>Pentapetalae</taxon>
        <taxon>rosids</taxon>
        <taxon>malvids</taxon>
        <taxon>Brassicales</taxon>
        <taxon>Brassicaceae</taxon>
        <taxon>Arabideae</taxon>
        <taxon>Arabis</taxon>
    </lineage>
</organism>